<comment type="caution">
    <text evidence="1">The sequence shown here is derived from an EMBL/GenBank/DDBJ whole genome shotgun (WGS) entry which is preliminary data.</text>
</comment>
<name>A0ABU7DXK2_9TELE</name>
<dbReference type="InterPro" id="IPR036397">
    <property type="entry name" value="RNaseH_sf"/>
</dbReference>
<accession>A0ABU7DXK2</accession>
<evidence type="ECO:0000313" key="2">
    <source>
        <dbReference type="Proteomes" id="UP001352852"/>
    </source>
</evidence>
<dbReference type="EMBL" id="JAHUTJ010040722">
    <property type="protein sequence ID" value="MED6279365.1"/>
    <property type="molecule type" value="Genomic_DNA"/>
</dbReference>
<sequence>MCTSTQLYPEGGAVYQDDNAPIHTARLVKDWFDEQESEVRIQCLNHWSPRFVLLGPLKPTFDIGMSDQRFGYSSPAVYIDPVELPMDSSGGNRRVEVHI</sequence>
<keyword evidence="2" id="KW-1185">Reference proteome</keyword>
<dbReference type="Proteomes" id="UP001352852">
    <property type="component" value="Unassembled WGS sequence"/>
</dbReference>
<reference evidence="1 2" key="1">
    <citation type="submission" date="2021-06" db="EMBL/GenBank/DDBJ databases">
        <authorList>
            <person name="Palmer J.M."/>
        </authorList>
    </citation>
    <scope>NUCLEOTIDE SEQUENCE [LARGE SCALE GENOMIC DNA]</scope>
    <source>
        <strain evidence="1 2">CL_MEX2019</strain>
        <tissue evidence="1">Muscle</tissue>
    </source>
</reference>
<evidence type="ECO:0008006" key="3">
    <source>
        <dbReference type="Google" id="ProtNLM"/>
    </source>
</evidence>
<proteinExistence type="predicted"/>
<evidence type="ECO:0000313" key="1">
    <source>
        <dbReference type="EMBL" id="MED6279365.1"/>
    </source>
</evidence>
<protein>
    <recommendedName>
        <fullName evidence="3">Tc1-like transposase DDE domain-containing protein</fullName>
    </recommendedName>
</protein>
<gene>
    <name evidence="1" type="ORF">CHARACLAT_033659</name>
</gene>
<organism evidence="1 2">
    <name type="scientific">Characodon lateralis</name>
    <dbReference type="NCBI Taxonomy" id="208331"/>
    <lineage>
        <taxon>Eukaryota</taxon>
        <taxon>Metazoa</taxon>
        <taxon>Chordata</taxon>
        <taxon>Craniata</taxon>
        <taxon>Vertebrata</taxon>
        <taxon>Euteleostomi</taxon>
        <taxon>Actinopterygii</taxon>
        <taxon>Neopterygii</taxon>
        <taxon>Teleostei</taxon>
        <taxon>Neoteleostei</taxon>
        <taxon>Acanthomorphata</taxon>
        <taxon>Ovalentaria</taxon>
        <taxon>Atherinomorphae</taxon>
        <taxon>Cyprinodontiformes</taxon>
        <taxon>Goodeidae</taxon>
        <taxon>Characodon</taxon>
    </lineage>
</organism>
<dbReference type="Gene3D" id="3.30.420.10">
    <property type="entry name" value="Ribonuclease H-like superfamily/Ribonuclease H"/>
    <property type="match status" value="1"/>
</dbReference>